<protein>
    <recommendedName>
        <fullName evidence="5">Prolycopene isomerase</fullName>
    </recommendedName>
</protein>
<feature type="coiled-coil region" evidence="1">
    <location>
        <begin position="185"/>
        <end position="245"/>
    </location>
</feature>
<keyword evidence="4" id="KW-1185">Reference proteome</keyword>
<evidence type="ECO:0000256" key="1">
    <source>
        <dbReference type="SAM" id="Coils"/>
    </source>
</evidence>
<evidence type="ECO:0000313" key="4">
    <source>
        <dbReference type="Proteomes" id="UP001642484"/>
    </source>
</evidence>
<dbReference type="PANTHER" id="PTHR46313:SF3">
    <property type="entry name" value="PROLYCOPENE ISOMERASE, CHLOROPLASTIC"/>
    <property type="match status" value="1"/>
</dbReference>
<proteinExistence type="predicted"/>
<evidence type="ECO:0000256" key="2">
    <source>
        <dbReference type="SAM" id="MobiDB-lite"/>
    </source>
</evidence>
<dbReference type="InterPro" id="IPR045892">
    <property type="entry name" value="CrtISO-like"/>
</dbReference>
<dbReference type="PANTHER" id="PTHR46313">
    <property type="match status" value="1"/>
</dbReference>
<gene>
    <name evidence="3" type="ORF">CCMP2556_LOCUS41674</name>
</gene>
<dbReference type="SUPFAM" id="SSF51905">
    <property type="entry name" value="FAD/NAD(P)-binding domain"/>
    <property type="match status" value="1"/>
</dbReference>
<feature type="coiled-coil region" evidence="1">
    <location>
        <begin position="96"/>
        <end position="145"/>
    </location>
</feature>
<evidence type="ECO:0008006" key="5">
    <source>
        <dbReference type="Google" id="ProtNLM"/>
    </source>
</evidence>
<dbReference type="Proteomes" id="UP001642484">
    <property type="component" value="Unassembled WGS sequence"/>
</dbReference>
<feature type="region of interest" description="Disordered" evidence="2">
    <location>
        <begin position="38"/>
        <end position="75"/>
    </location>
</feature>
<evidence type="ECO:0000313" key="3">
    <source>
        <dbReference type="EMBL" id="CAK9085933.1"/>
    </source>
</evidence>
<comment type="caution">
    <text evidence="3">The sequence shown here is derived from an EMBL/GenBank/DDBJ whole genome shotgun (WGS) entry which is preliminary data.</text>
</comment>
<reference evidence="3 4" key="1">
    <citation type="submission" date="2024-02" db="EMBL/GenBank/DDBJ databases">
        <authorList>
            <person name="Chen Y."/>
            <person name="Shah S."/>
            <person name="Dougan E. K."/>
            <person name="Thang M."/>
            <person name="Chan C."/>
        </authorList>
    </citation>
    <scope>NUCLEOTIDE SEQUENCE [LARGE SCALE GENOMIC DNA]</scope>
</reference>
<organism evidence="3 4">
    <name type="scientific">Durusdinium trenchii</name>
    <dbReference type="NCBI Taxonomy" id="1381693"/>
    <lineage>
        <taxon>Eukaryota</taxon>
        <taxon>Sar</taxon>
        <taxon>Alveolata</taxon>
        <taxon>Dinophyceae</taxon>
        <taxon>Suessiales</taxon>
        <taxon>Symbiodiniaceae</taxon>
        <taxon>Durusdinium</taxon>
    </lineage>
</organism>
<dbReference type="EMBL" id="CAXAMN010024361">
    <property type="protein sequence ID" value="CAK9085933.1"/>
    <property type="molecule type" value="Genomic_DNA"/>
</dbReference>
<name>A0ABP0QCG0_9DINO</name>
<sequence>MPDEFKLLRVSLQWLPWSARPSSGCFFPCPPATSGFPRMGDFPVDPAERASSPQSEAASGVAEGEESENASERLSGNAVDLRRALVRKVAQLTKVVMHLTSLNDADEKQYEELQAELECEVQLVMEKALKEMDAERHKLTELADKTCLQENSRRLEQLFGPQRQSFADELRRVRLSGEALRAKTLEAAERQLAATRSKVRDVSEKMQDSLQRYRQTLALRAKEMQQRHEELRQDRQAELQVLEQDFERRLDELRGSLRREAEHAKQSTEHAMLHMRRTHEAETSSWQMQALQRRQERIQRLELDFAEERRRLEQHANSSELELGQLKKDLLDFKASYSLVDQQVDAMRGTLDEMRLRAERAQADADTARAEAAQAEVDAAALAKEIALLEVRQRSAGIPPGVMAPLPPNTPKTPKPANGLTDELREAIGNSKQLEHEIAQLEAELGDLEDELAEKDKTVEILELETEEEHKGLGVMEKARPAGNFDFEVGAVDRWQQILQRFGGPSAVEDWRRLMAKAQPLGEISKGVPAAALRSVAPDLGFVLPSSCLRFHFLPEFQSAREELRLQRYVSRLPPLLLNGLKFQAPFSDLLQEAGVSDHFVKKWVDYLCFVLQAKLRDSGKGYNAHVEKILVDGGPVPFTARIDALLSDDSRRCGSFMHLHLGLKAEGLPSDMPLHYSVIRDWEEPIDATGNVVIISVPSVVNSQLAPPGRHCLHAYLAATEPFEPWRNLDRRSPEYDAMKKERAQPLCEAVERAVPGALKNIELELIGSPLTHARFNRRHHGTYGPLMPASAGMLPGASTPIDGLLHCGDSTFPGIGVPAAVASGFSAANVLLSVDEHLEALDAMRIP</sequence>
<dbReference type="InterPro" id="IPR036188">
    <property type="entry name" value="FAD/NAD-bd_sf"/>
</dbReference>
<keyword evidence="1" id="KW-0175">Coiled coil</keyword>
<feature type="coiled-coil region" evidence="1">
    <location>
        <begin position="417"/>
        <end position="465"/>
    </location>
</feature>
<feature type="coiled-coil region" evidence="1">
    <location>
        <begin position="291"/>
        <end position="392"/>
    </location>
</feature>
<accession>A0ABP0QCG0</accession>